<accession>A0ABV6LJE2</accession>
<evidence type="ECO:0000256" key="1">
    <source>
        <dbReference type="SAM" id="Phobius"/>
    </source>
</evidence>
<dbReference type="InterPro" id="IPR001460">
    <property type="entry name" value="PCN-bd_Tpept"/>
</dbReference>
<dbReference type="SUPFAM" id="SSF56519">
    <property type="entry name" value="Penicillin binding protein dimerisation domain"/>
    <property type="match status" value="1"/>
</dbReference>
<reference evidence="3 4" key="1">
    <citation type="submission" date="2024-09" db="EMBL/GenBank/DDBJ databases">
        <authorList>
            <person name="Sun Q."/>
            <person name="Mori K."/>
        </authorList>
    </citation>
    <scope>NUCLEOTIDE SEQUENCE [LARGE SCALE GENOMIC DNA]</scope>
    <source>
        <strain evidence="3 4">NCAIM B.02529</strain>
    </source>
</reference>
<dbReference type="Proteomes" id="UP001589836">
    <property type="component" value="Unassembled WGS sequence"/>
</dbReference>
<dbReference type="SUPFAM" id="SSF56601">
    <property type="entry name" value="beta-lactamase/transpeptidase-like"/>
    <property type="match status" value="1"/>
</dbReference>
<dbReference type="InterPro" id="IPR012338">
    <property type="entry name" value="Beta-lactam/transpept-like"/>
</dbReference>
<dbReference type="InterPro" id="IPR050515">
    <property type="entry name" value="Beta-lactam/transpept"/>
</dbReference>
<proteinExistence type="predicted"/>
<comment type="caution">
    <text evidence="3">The sequence shown here is derived from an EMBL/GenBank/DDBJ whole genome shotgun (WGS) entry which is preliminary data.</text>
</comment>
<dbReference type="InterPro" id="IPR036138">
    <property type="entry name" value="PBP_dimer_sf"/>
</dbReference>
<evidence type="ECO:0000259" key="2">
    <source>
        <dbReference type="Pfam" id="PF00905"/>
    </source>
</evidence>
<feature type="domain" description="Penicillin-binding protein transpeptidase" evidence="2">
    <location>
        <begin position="251"/>
        <end position="548"/>
    </location>
</feature>
<keyword evidence="4" id="KW-1185">Reference proteome</keyword>
<keyword evidence="1" id="KW-0472">Membrane</keyword>
<protein>
    <submittedName>
        <fullName evidence="3">Peptidoglycan D,D-transpeptidase FtsI family protein</fullName>
    </submittedName>
</protein>
<dbReference type="Gene3D" id="3.90.1310.10">
    <property type="entry name" value="Penicillin-binding protein 2a (Domain 2)"/>
    <property type="match status" value="1"/>
</dbReference>
<sequence>MKKRRAIVIACIVFIGFSVLFTRLAIIQLWKTESFGLSNINLLEASVAQRSEQITISDGRGTMVDRNNIPISHPTAQDVVFFPFLKDIDFPSGEIASVLSIDEYSLQSYLQNAEQPFYITDMIDQELTEEAFKRIQDMRYPGVYAVQRQLTDDPVSASHFIGLVREQASEQEIQKMGLSGIQKAFEPFLEPEGDEKLIYHVDGHGEPMFGLNVKYQGLQDAFYPVQLKTTIHMPFQEEAEAVMDEHQISKGAVIILDVQSRDVLTMVSRPAIDYTNPYKNIDDPHDDTLHNYALKATMPGSIFKTLITSAALEHPTINVYRQYDCDIGINGREASRELGMLSFEESFARSCNNTFVELAKEMMEKNPAILDHYAAKLGLNETVGWEGNLYHFQDFEQFPEEETNKMWASEEHKKDDNMIAHTAIGQQNVRWTPLSVVNMMATIADDGIKKQVRGVSRILYQNGATMKVFEEQLDNDNRISAYNALKLKELLYQVTEHPQGTGKALKGLEVAGKSGTAEDDGASNDYHWFAGFFPYEQPRYAMVVLDLQSTSQIPTYNVFRDMVEFIYANDQTF</sequence>
<dbReference type="PANTHER" id="PTHR30627:SF24">
    <property type="entry name" value="PENICILLIN-BINDING PROTEIN 4B"/>
    <property type="match status" value="1"/>
</dbReference>
<name>A0ABV6LJE2_9BACI</name>
<keyword evidence="1" id="KW-0812">Transmembrane</keyword>
<dbReference type="EMBL" id="JBHLTP010000003">
    <property type="protein sequence ID" value="MFC0522518.1"/>
    <property type="molecule type" value="Genomic_DNA"/>
</dbReference>
<gene>
    <name evidence="3" type="ORF">ACFFGV_02795</name>
</gene>
<dbReference type="Gene3D" id="3.40.710.10">
    <property type="entry name" value="DD-peptidase/beta-lactamase superfamily"/>
    <property type="match status" value="1"/>
</dbReference>
<keyword evidence="1" id="KW-1133">Transmembrane helix</keyword>
<dbReference type="PANTHER" id="PTHR30627">
    <property type="entry name" value="PEPTIDOGLYCAN D,D-TRANSPEPTIDASE"/>
    <property type="match status" value="1"/>
</dbReference>
<feature type="transmembrane region" description="Helical" evidence="1">
    <location>
        <begin position="7"/>
        <end position="30"/>
    </location>
</feature>
<dbReference type="RefSeq" id="WP_377345045.1">
    <property type="nucleotide sequence ID" value="NZ_JBHLTP010000003.1"/>
</dbReference>
<evidence type="ECO:0000313" key="3">
    <source>
        <dbReference type="EMBL" id="MFC0522518.1"/>
    </source>
</evidence>
<evidence type="ECO:0000313" key="4">
    <source>
        <dbReference type="Proteomes" id="UP001589836"/>
    </source>
</evidence>
<organism evidence="3 4">
    <name type="scientific">Pontibacillus salicampi</name>
    <dbReference type="NCBI Taxonomy" id="1449801"/>
    <lineage>
        <taxon>Bacteria</taxon>
        <taxon>Bacillati</taxon>
        <taxon>Bacillota</taxon>
        <taxon>Bacilli</taxon>
        <taxon>Bacillales</taxon>
        <taxon>Bacillaceae</taxon>
        <taxon>Pontibacillus</taxon>
    </lineage>
</organism>
<dbReference type="Pfam" id="PF00905">
    <property type="entry name" value="Transpeptidase"/>
    <property type="match status" value="1"/>
</dbReference>